<dbReference type="PANTHER" id="PTHR12645">
    <property type="entry name" value="ALR/ERV"/>
    <property type="match status" value="1"/>
</dbReference>
<keyword evidence="3 7" id="KW-0274">FAD</keyword>
<evidence type="ECO:0000256" key="8">
    <source>
        <dbReference type="SAM" id="SignalP"/>
    </source>
</evidence>
<evidence type="ECO:0000313" key="12">
    <source>
        <dbReference type="EMBL" id="CAK9092079.1"/>
    </source>
</evidence>
<comment type="caution">
    <text evidence="12">The sequence shown here is derived from an EMBL/GenBank/DDBJ whole genome shotgun (WGS) entry which is preliminary data.</text>
</comment>
<comment type="cofactor">
    <cofactor evidence="1 7">
        <name>FAD</name>
        <dbReference type="ChEBI" id="CHEBI:57692"/>
    </cofactor>
</comment>
<keyword evidence="2 7" id="KW-0285">Flavoprotein</keyword>
<dbReference type="InterPro" id="IPR013766">
    <property type="entry name" value="Thioredoxin_domain"/>
</dbReference>
<reference evidence="12 13" key="1">
    <citation type="submission" date="2024-02" db="EMBL/GenBank/DDBJ databases">
        <authorList>
            <person name="Chen Y."/>
            <person name="Shah S."/>
            <person name="Dougan E. K."/>
            <person name="Thang M."/>
            <person name="Chan C."/>
        </authorList>
    </citation>
    <scope>NUCLEOTIDE SEQUENCE [LARGE SCALE GENOMIC DNA]</scope>
</reference>
<evidence type="ECO:0000256" key="7">
    <source>
        <dbReference type="RuleBase" id="RU371123"/>
    </source>
</evidence>
<evidence type="ECO:0000256" key="4">
    <source>
        <dbReference type="ARBA" id="ARBA00023002"/>
    </source>
</evidence>
<keyword evidence="8" id="KW-0732">Signal</keyword>
<sequence length="633" mass="72563">MARSLRLLLVLLFGRFCEGFYCRVLEDVARNLPRGWRQALRQFNALLCPAEPKRPELSEEYLQHLEHPALFFRVDFTKKDLHEKVGLDLSLRKDYLEVDKVIPDGPAARWSAQKPLKALQRRDRIIEVNRVIGNATKMVEELKRSAFLRLLVLRVSEEDRKELERQKAEKDLLKVLQMPGPPQLLGGIPEPSISKVATLHARNVEQFLAIQPITVLMVYAHGCSHSQRMTPEFRRAAELLEVKEPTVRFAKFNHGDKANGESDLCEPERLNVSSYPAFFLINGGQHEPFSVHSAEEMAAFVSAKVRGKDPDREIRKVLLKIRPMLYREDTPPEEVLDLEPEAFDETVLLNYPENNRIWIIKFYSEKCPFCRSLKPEYRRASREVKSPNIRFAAVNSRAFPDLAERFGVSSYPWVISIYAGRRGEDMTGLGGAESLVRFAREQHQKLYSGSPSWAEEWPRWPAQDSLSSLAEPSNSSGGTWRELLGRSTWFLLHSMAARYPETPSKADQVALQGLFASLGQHFPCPICRTHLREKLLSLPLAHHNRTELTKWLCQLHNMVNKDLHKAQHSCNSFELDLQYLKSCGECTQVHIEEEDEVAAPGHWNYFQYMEMAPAEARRHELCGTSATSAESTR</sequence>
<keyword evidence="4 7" id="KW-0560">Oxidoreductase</keyword>
<feature type="domain" description="Thioredoxin" evidence="11">
    <location>
        <begin position="324"/>
        <end position="471"/>
    </location>
</feature>
<evidence type="ECO:0000256" key="3">
    <source>
        <dbReference type="ARBA" id="ARBA00022827"/>
    </source>
</evidence>
<feature type="chain" id="PRO_5047518688" description="Sulfhydryl oxidase" evidence="8">
    <location>
        <begin position="20"/>
        <end position="633"/>
    </location>
</feature>
<dbReference type="Gene3D" id="3.40.30.10">
    <property type="entry name" value="Glutaredoxin"/>
    <property type="match status" value="2"/>
</dbReference>
<dbReference type="InterPro" id="IPR036249">
    <property type="entry name" value="Thioredoxin-like_sf"/>
</dbReference>
<dbReference type="EC" id="1.8.3.2" evidence="7"/>
<evidence type="ECO:0000256" key="2">
    <source>
        <dbReference type="ARBA" id="ARBA00022630"/>
    </source>
</evidence>
<keyword evidence="5" id="KW-1015">Disulfide bond</keyword>
<dbReference type="InterPro" id="IPR036774">
    <property type="entry name" value="ERV/ALR_sulphydryl_oxid_sf"/>
</dbReference>
<dbReference type="PROSITE" id="PS50106">
    <property type="entry name" value="PDZ"/>
    <property type="match status" value="1"/>
</dbReference>
<name>A0ABP0QVM7_9DINO</name>
<keyword evidence="13" id="KW-1185">Reference proteome</keyword>
<evidence type="ECO:0000313" key="13">
    <source>
        <dbReference type="Proteomes" id="UP001642484"/>
    </source>
</evidence>
<gene>
    <name evidence="12" type="ORF">CCMP2556_LOCUS44110</name>
</gene>
<evidence type="ECO:0000256" key="1">
    <source>
        <dbReference type="ARBA" id="ARBA00001974"/>
    </source>
</evidence>
<dbReference type="EMBL" id="CAXAMN010025029">
    <property type="protein sequence ID" value="CAK9092079.1"/>
    <property type="molecule type" value="Genomic_DNA"/>
</dbReference>
<feature type="domain" description="PDZ" evidence="9">
    <location>
        <begin position="73"/>
        <end position="129"/>
    </location>
</feature>
<dbReference type="InterPro" id="IPR017905">
    <property type="entry name" value="ERV/ALR_sulphydryl_oxidase"/>
</dbReference>
<evidence type="ECO:0000256" key="5">
    <source>
        <dbReference type="ARBA" id="ARBA00023157"/>
    </source>
</evidence>
<dbReference type="Proteomes" id="UP001642484">
    <property type="component" value="Unassembled WGS sequence"/>
</dbReference>
<dbReference type="CDD" id="cd02961">
    <property type="entry name" value="PDI_a_family"/>
    <property type="match status" value="2"/>
</dbReference>
<feature type="signal peptide" evidence="8">
    <location>
        <begin position="1"/>
        <end position="19"/>
    </location>
</feature>
<protein>
    <recommendedName>
        <fullName evidence="7">Sulfhydryl oxidase</fullName>
        <ecNumber evidence="7">1.8.3.2</ecNumber>
    </recommendedName>
</protein>
<dbReference type="Gene3D" id="1.20.120.310">
    <property type="entry name" value="ERV/ALR sulfhydryl oxidase domain"/>
    <property type="match status" value="1"/>
</dbReference>
<dbReference type="Pfam" id="PF00085">
    <property type="entry name" value="Thioredoxin"/>
    <property type="match status" value="2"/>
</dbReference>
<dbReference type="PROSITE" id="PS51352">
    <property type="entry name" value="THIOREDOXIN_2"/>
    <property type="match status" value="1"/>
</dbReference>
<evidence type="ECO:0000259" key="11">
    <source>
        <dbReference type="PROSITE" id="PS51352"/>
    </source>
</evidence>
<dbReference type="PROSITE" id="PS51324">
    <property type="entry name" value="ERV_ALR"/>
    <property type="match status" value="1"/>
</dbReference>
<evidence type="ECO:0000256" key="6">
    <source>
        <dbReference type="ARBA" id="ARBA00023180"/>
    </source>
</evidence>
<accession>A0ABP0QVM7</accession>
<dbReference type="InterPro" id="IPR001478">
    <property type="entry name" value="PDZ"/>
</dbReference>
<evidence type="ECO:0000259" key="9">
    <source>
        <dbReference type="PROSITE" id="PS50106"/>
    </source>
</evidence>
<evidence type="ECO:0000259" key="10">
    <source>
        <dbReference type="PROSITE" id="PS51324"/>
    </source>
</evidence>
<proteinExistence type="predicted"/>
<organism evidence="12 13">
    <name type="scientific">Durusdinium trenchii</name>
    <dbReference type="NCBI Taxonomy" id="1381693"/>
    <lineage>
        <taxon>Eukaryota</taxon>
        <taxon>Sar</taxon>
        <taxon>Alveolata</taxon>
        <taxon>Dinophyceae</taxon>
        <taxon>Suessiales</taxon>
        <taxon>Symbiodiniaceae</taxon>
        <taxon>Durusdinium</taxon>
    </lineage>
</organism>
<keyword evidence="6" id="KW-0325">Glycoprotein</keyword>
<dbReference type="Pfam" id="PF04777">
    <property type="entry name" value="Evr1_Alr"/>
    <property type="match status" value="1"/>
</dbReference>
<dbReference type="PANTHER" id="PTHR12645:SF0">
    <property type="entry name" value="FAD-LINKED SULFHYDRYL OXIDASE ALR"/>
    <property type="match status" value="1"/>
</dbReference>
<feature type="domain" description="ERV/ALR sulfhydryl oxidase" evidence="10">
    <location>
        <begin position="475"/>
        <end position="579"/>
    </location>
</feature>
<dbReference type="InterPro" id="IPR039799">
    <property type="entry name" value="ALR/ERV"/>
</dbReference>
<dbReference type="SUPFAM" id="SSF69000">
    <property type="entry name" value="FAD-dependent thiol oxidase"/>
    <property type="match status" value="1"/>
</dbReference>
<comment type="catalytic activity">
    <reaction evidence="7">
        <text>2 R'C(R)SH + O2 = R'C(R)S-S(R)CR' + H2O2</text>
        <dbReference type="Rhea" id="RHEA:17357"/>
        <dbReference type="ChEBI" id="CHEBI:15379"/>
        <dbReference type="ChEBI" id="CHEBI:16240"/>
        <dbReference type="ChEBI" id="CHEBI:16520"/>
        <dbReference type="ChEBI" id="CHEBI:17412"/>
        <dbReference type="EC" id="1.8.3.2"/>
    </reaction>
</comment>
<dbReference type="SUPFAM" id="SSF52833">
    <property type="entry name" value="Thioredoxin-like"/>
    <property type="match status" value="2"/>
</dbReference>